<keyword evidence="5" id="KW-0808">Transferase</keyword>
<proteinExistence type="predicted"/>
<sequence>MPAPHLAPPTDIVRRARDRLLARVPALAGETATIDEEDGEDGGPAEVAARPRVPDERRYVFREPMASGGIGVIRRAEDRRLGRVIAVKELLRDSPDAQRRFALEAAITARLQHPGIVPLYDLGWRDTGEPFYCMKLVDGESLDAKIQRAQTLPQRLRLVEHVIAVADAIAYAHAQKVLHRDLKPANVLVGRFGETVVIDWGLAKDLARGDADEMSDETCSKEHGVSDMTQAGTVLGTLRYMPPEQAVGEAVDVRSDVYALGAILYHVLAGQPPFAAATGTNLAAQVLAGGFTELRRIDPAIPAELATISQRAMARAPKDRYADAGAFAEDLRRFQAGRMVAAHAYSLAERARLWARTHRAAVVASGLAITAAAVFTWQAIEQARVRAAERARTEEAEREASVQAEKAARSAFERQAIVDAQRLDASIVRAQVLTEEGDRIAEAQAIARAATTEALRTGGPVAAATRALAATLTAPRIVATVGETDGDYVDAAHWLADGAVIATHDRRERLRLWDAASGQRIAEVERAFGLAVDPAGGTLLTVGPEGLVRRDVRTGAVTAALGDEGRWIALSPDGQRVAVGVDGGVHVRDANTGALVARLPGEAQVAAFSRDHSRVITGGNGYAWLWSLPGGELLGDLRTAMFGYTAVAISDDGTRVAVGGNDQDVYMWDLRGKRPRLTKRAAGPGHAAERLMFSPDGTRLVSAIMNGSWFVWDTADGRLIRRVDGEAGAFTAADLSRDGRWLAVGATDGTVRVWEVASGALRATLRAEHGEVMWVLFSPDGRRILSGTAAGPTSVWELPIGVPPRWRAAGSPSAMDIDVASDRLVVAEAGGVTVHRIVDGAAIAGLRPDGSTYAQVELSGQGTLFTATDEGFAQLWEADSGALRCNLPSRVALDQRPVFVVDSPALVTVDGDGAVQLWSTRDCRGVHTLHGPRMPYGDVRGTPDGHVVVPAGLERLARIDPWSPGYAVLFSGMKSPILRFAFAGDGSQVFAHGWRGDATSWDARTGETLAELTGNSAMILSATFSPDDDTILTLDNGHSARLWSAADLSPVLRLEGRRNWAAAPVPVFSPDGARVLAADLDGEVGLWDARDGAFVGALARLHGGAPAALAFSADGADAIVVGAPLGAARLPATPGGILAASER</sequence>
<dbReference type="Gene3D" id="1.10.510.10">
    <property type="entry name" value="Transferase(Phosphotransferase) domain 1"/>
    <property type="match status" value="1"/>
</dbReference>
<evidence type="ECO:0000313" key="5">
    <source>
        <dbReference type="EMBL" id="MBZ5715887.1"/>
    </source>
</evidence>
<feature type="repeat" description="WD" evidence="3">
    <location>
        <begin position="723"/>
        <end position="764"/>
    </location>
</feature>
<protein>
    <submittedName>
        <fullName evidence="5">Protein kinase</fullName>
    </submittedName>
</protein>
<comment type="caution">
    <text evidence="5">The sequence shown here is derived from an EMBL/GenBank/DDBJ whole genome shotgun (WGS) entry which is preliminary data.</text>
</comment>
<dbReference type="SUPFAM" id="SSF56112">
    <property type="entry name" value="Protein kinase-like (PK-like)"/>
    <property type="match status" value="1"/>
</dbReference>
<reference evidence="5" key="1">
    <citation type="submission" date="2021-08" db="EMBL/GenBank/DDBJ databases">
        <authorList>
            <person name="Stevens D.C."/>
        </authorList>
    </citation>
    <scope>NUCLEOTIDE SEQUENCE</scope>
    <source>
        <strain evidence="5">DSM 53165</strain>
    </source>
</reference>
<dbReference type="Pfam" id="PF00400">
    <property type="entry name" value="WD40"/>
    <property type="match status" value="2"/>
</dbReference>
<keyword evidence="1 3" id="KW-0853">WD repeat</keyword>
<name>A0ABS7U5P3_9BACT</name>
<feature type="domain" description="Protein kinase" evidence="4">
    <location>
        <begin position="59"/>
        <end position="346"/>
    </location>
</feature>
<dbReference type="Proteomes" id="UP001139031">
    <property type="component" value="Unassembled WGS sequence"/>
</dbReference>
<dbReference type="SUPFAM" id="SSF50998">
    <property type="entry name" value="Quinoprotein alcohol dehydrogenase-like"/>
    <property type="match status" value="2"/>
</dbReference>
<dbReference type="EMBL" id="JAIRAU010000059">
    <property type="protein sequence ID" value="MBZ5715887.1"/>
    <property type="molecule type" value="Genomic_DNA"/>
</dbReference>
<dbReference type="SMART" id="SM00320">
    <property type="entry name" value="WD40"/>
    <property type="match status" value="8"/>
</dbReference>
<dbReference type="Pfam" id="PF00069">
    <property type="entry name" value="Pkinase"/>
    <property type="match status" value="1"/>
</dbReference>
<keyword evidence="5" id="KW-0418">Kinase</keyword>
<dbReference type="PANTHER" id="PTHR19848:SF8">
    <property type="entry name" value="F-BOX AND WD REPEAT DOMAIN CONTAINING 7"/>
    <property type="match status" value="1"/>
</dbReference>
<feature type="repeat" description="WD" evidence="3">
    <location>
        <begin position="1068"/>
        <end position="1097"/>
    </location>
</feature>
<dbReference type="InterPro" id="IPR008271">
    <property type="entry name" value="Ser/Thr_kinase_AS"/>
</dbReference>
<dbReference type="InterPro" id="IPR001680">
    <property type="entry name" value="WD40_rpt"/>
</dbReference>
<evidence type="ECO:0000313" key="6">
    <source>
        <dbReference type="Proteomes" id="UP001139031"/>
    </source>
</evidence>
<dbReference type="InterPro" id="IPR011009">
    <property type="entry name" value="Kinase-like_dom_sf"/>
</dbReference>
<dbReference type="PROSITE" id="PS50294">
    <property type="entry name" value="WD_REPEATS_REGION"/>
    <property type="match status" value="1"/>
</dbReference>
<dbReference type="InterPro" id="IPR011047">
    <property type="entry name" value="Quinoprotein_ADH-like_sf"/>
</dbReference>
<gene>
    <name evidence="5" type="ORF">K7C98_42220</name>
</gene>
<dbReference type="PROSITE" id="PS50082">
    <property type="entry name" value="WD_REPEATS_2"/>
    <property type="match status" value="3"/>
</dbReference>
<dbReference type="Gene3D" id="3.30.200.20">
    <property type="entry name" value="Phosphorylase Kinase, domain 1"/>
    <property type="match status" value="1"/>
</dbReference>
<dbReference type="RefSeq" id="WP_224197626.1">
    <property type="nucleotide sequence ID" value="NZ_JAIRAU010000059.1"/>
</dbReference>
<keyword evidence="6" id="KW-1185">Reference proteome</keyword>
<dbReference type="SMART" id="SM00220">
    <property type="entry name" value="S_TKc"/>
    <property type="match status" value="1"/>
</dbReference>
<dbReference type="CDD" id="cd14014">
    <property type="entry name" value="STKc_PknB_like"/>
    <property type="match status" value="1"/>
</dbReference>
<dbReference type="GO" id="GO:0016301">
    <property type="term" value="F:kinase activity"/>
    <property type="evidence" value="ECO:0007669"/>
    <property type="project" value="UniProtKB-KW"/>
</dbReference>
<dbReference type="Gene3D" id="2.130.10.10">
    <property type="entry name" value="YVTN repeat-like/Quinoprotein amine dehydrogenase"/>
    <property type="match status" value="3"/>
</dbReference>
<evidence type="ECO:0000256" key="3">
    <source>
        <dbReference type="PROSITE-ProRule" id="PRU00221"/>
    </source>
</evidence>
<dbReference type="PROSITE" id="PS00108">
    <property type="entry name" value="PROTEIN_KINASE_ST"/>
    <property type="match status" value="1"/>
</dbReference>
<feature type="repeat" description="WD" evidence="3">
    <location>
        <begin position="645"/>
        <end position="678"/>
    </location>
</feature>
<organism evidence="5 6">
    <name type="scientific">Nannocystis pusilla</name>
    <dbReference type="NCBI Taxonomy" id="889268"/>
    <lineage>
        <taxon>Bacteria</taxon>
        <taxon>Pseudomonadati</taxon>
        <taxon>Myxococcota</taxon>
        <taxon>Polyangia</taxon>
        <taxon>Nannocystales</taxon>
        <taxon>Nannocystaceae</taxon>
        <taxon>Nannocystis</taxon>
    </lineage>
</organism>
<dbReference type="PANTHER" id="PTHR19848">
    <property type="entry name" value="WD40 REPEAT PROTEIN"/>
    <property type="match status" value="1"/>
</dbReference>
<evidence type="ECO:0000259" key="4">
    <source>
        <dbReference type="PROSITE" id="PS50011"/>
    </source>
</evidence>
<evidence type="ECO:0000256" key="2">
    <source>
        <dbReference type="ARBA" id="ARBA00022737"/>
    </source>
</evidence>
<keyword evidence="2" id="KW-0677">Repeat</keyword>
<accession>A0ABS7U5P3</accession>
<dbReference type="InterPro" id="IPR000719">
    <property type="entry name" value="Prot_kinase_dom"/>
</dbReference>
<evidence type="ECO:0000256" key="1">
    <source>
        <dbReference type="ARBA" id="ARBA00022574"/>
    </source>
</evidence>
<dbReference type="PROSITE" id="PS50011">
    <property type="entry name" value="PROTEIN_KINASE_DOM"/>
    <property type="match status" value="1"/>
</dbReference>
<dbReference type="InterPro" id="IPR015943">
    <property type="entry name" value="WD40/YVTN_repeat-like_dom_sf"/>
</dbReference>